<evidence type="ECO:0000256" key="2">
    <source>
        <dbReference type="ARBA" id="ARBA00022741"/>
    </source>
</evidence>
<dbReference type="Proteomes" id="UP000621307">
    <property type="component" value="Unassembled WGS sequence"/>
</dbReference>
<evidence type="ECO:0000256" key="4">
    <source>
        <dbReference type="ARBA" id="ARBA00023134"/>
    </source>
</evidence>
<dbReference type="SUPFAM" id="SSF52540">
    <property type="entry name" value="P-loop containing nucleoside triphosphate hydrolases"/>
    <property type="match status" value="1"/>
</dbReference>
<protein>
    <submittedName>
        <fullName evidence="5">ATP/GTP-binding protein</fullName>
    </submittedName>
</protein>
<keyword evidence="2" id="KW-0547">Nucleotide-binding</keyword>
<dbReference type="InterPro" id="IPR027417">
    <property type="entry name" value="P-loop_NTPase"/>
</dbReference>
<gene>
    <name evidence="5" type="ORF">H6G14_24620</name>
</gene>
<dbReference type="CDD" id="cd00882">
    <property type="entry name" value="Ras_like_GTPase"/>
    <property type="match status" value="1"/>
</dbReference>
<dbReference type="Pfam" id="PF03029">
    <property type="entry name" value="ATP_bind_1"/>
    <property type="match status" value="1"/>
</dbReference>
<evidence type="ECO:0000313" key="6">
    <source>
        <dbReference type="Proteomes" id="UP000621307"/>
    </source>
</evidence>
<evidence type="ECO:0000256" key="1">
    <source>
        <dbReference type="ARBA" id="ARBA00005290"/>
    </source>
</evidence>
<dbReference type="InterPro" id="IPR004130">
    <property type="entry name" value="Gpn"/>
</dbReference>
<proteinExistence type="inferred from homology"/>
<keyword evidence="6" id="KW-1185">Reference proteome</keyword>
<comment type="similarity">
    <text evidence="1">Belongs to the GPN-loop GTPase family.</text>
</comment>
<name>A0ABR8BK16_9NOSO</name>
<evidence type="ECO:0000313" key="5">
    <source>
        <dbReference type="EMBL" id="MBD2254432.1"/>
    </source>
</evidence>
<comment type="caution">
    <text evidence="5">The sequence shown here is derived from an EMBL/GenBank/DDBJ whole genome shotgun (WGS) entry which is preliminary data.</text>
</comment>
<accession>A0ABR8BK16</accession>
<dbReference type="PANTHER" id="PTHR42708">
    <property type="entry name" value="ATP/GTP-BINDING PROTEIN-RELATED"/>
    <property type="match status" value="1"/>
</dbReference>
<dbReference type="Gene3D" id="3.40.50.300">
    <property type="entry name" value="P-loop containing nucleotide triphosphate hydrolases"/>
    <property type="match status" value="1"/>
</dbReference>
<dbReference type="PANTHER" id="PTHR42708:SF1">
    <property type="entry name" value="GLIDING MOTILITY PROTEIN MGLA"/>
    <property type="match status" value="1"/>
</dbReference>
<keyword evidence="4" id="KW-0342">GTP-binding</keyword>
<sequence>MEIMRLIVTGTVGAGKSTFIRSVSEIEVVDTDTCATDETALLKKKTTVAFDFGRLQFGSDMALHLYGTPGQSRFDFMWDILIRKAHAYILLVAAHRPREFRQARNILTFMNQRMQIPMIIGLSHTDCPGAWLEEDVFLALGFMDENNRPPIVKVDPTKQESVSEAVIVLVQHLLQSCAV</sequence>
<dbReference type="EMBL" id="JACJQL010000052">
    <property type="protein sequence ID" value="MBD2254432.1"/>
    <property type="molecule type" value="Genomic_DNA"/>
</dbReference>
<reference evidence="5 6" key="1">
    <citation type="journal article" date="2020" name="ISME J.">
        <title>Comparative genomics reveals insights into cyanobacterial evolution and habitat adaptation.</title>
        <authorList>
            <person name="Chen M.Y."/>
            <person name="Teng W.K."/>
            <person name="Zhao L."/>
            <person name="Hu C.X."/>
            <person name="Zhou Y.K."/>
            <person name="Han B.P."/>
            <person name="Song L.R."/>
            <person name="Shu W.S."/>
        </authorList>
    </citation>
    <scope>NUCLEOTIDE SEQUENCE [LARGE SCALE GENOMIC DNA]</scope>
    <source>
        <strain evidence="5 6">FACHB-3921</strain>
    </source>
</reference>
<dbReference type="RefSeq" id="WP_190570552.1">
    <property type="nucleotide sequence ID" value="NZ_JACJQL010000052.1"/>
</dbReference>
<organism evidence="5 6">
    <name type="scientific">Nostoc parmelioides FACHB-3921</name>
    <dbReference type="NCBI Taxonomy" id="2692909"/>
    <lineage>
        <taxon>Bacteria</taxon>
        <taxon>Bacillati</taxon>
        <taxon>Cyanobacteriota</taxon>
        <taxon>Cyanophyceae</taxon>
        <taxon>Nostocales</taxon>
        <taxon>Nostocaceae</taxon>
        <taxon>Nostoc</taxon>
    </lineage>
</organism>
<keyword evidence="3" id="KW-0378">Hydrolase</keyword>
<evidence type="ECO:0000256" key="3">
    <source>
        <dbReference type="ARBA" id="ARBA00022801"/>
    </source>
</evidence>
<dbReference type="InterPro" id="IPR052705">
    <property type="entry name" value="Gliding_Motility_GTPase"/>
</dbReference>